<feature type="region of interest" description="Disordered" evidence="5">
    <location>
        <begin position="1"/>
        <end position="20"/>
    </location>
</feature>
<dbReference type="PROSITE" id="PS50157">
    <property type="entry name" value="ZINC_FINGER_C2H2_2"/>
    <property type="match status" value="2"/>
</dbReference>
<dbReference type="InterPro" id="IPR013087">
    <property type="entry name" value="Znf_C2H2_type"/>
</dbReference>
<evidence type="ECO:0000313" key="7">
    <source>
        <dbReference type="EMBL" id="KAL2911087.1"/>
    </source>
</evidence>
<reference evidence="7 8" key="1">
    <citation type="submission" date="2023-09" db="EMBL/GenBank/DDBJ databases">
        <title>Pangenome analysis of Batrachochytrium dendrobatidis and related Chytrids.</title>
        <authorList>
            <person name="Yacoub M.N."/>
            <person name="Stajich J.E."/>
            <person name="James T.Y."/>
        </authorList>
    </citation>
    <scope>NUCLEOTIDE SEQUENCE [LARGE SCALE GENOMIC DNA]</scope>
    <source>
        <strain evidence="7 8">JEL0888</strain>
    </source>
</reference>
<evidence type="ECO:0000256" key="4">
    <source>
        <dbReference type="PROSITE-ProRule" id="PRU00042"/>
    </source>
</evidence>
<feature type="compositionally biased region" description="Low complexity" evidence="5">
    <location>
        <begin position="426"/>
        <end position="450"/>
    </location>
</feature>
<sequence length="552" mass="55612">MLANDGRRSSLAAPPAPHAGPPATLAATLAAAAAVPPPPPALLDLAPAASAAALASGYGSVVSWALPQPLWPDPVAAVSAALASHAAAMPAVVPAPAAMSPLGAHHPALALPTTPAATAALADALAGFGGFGAFQSPQAAAWGFAPALAHPSAQHPLQPPPPVLFPQHVRASSAPAFGVHHQQHHPQIRISPAATSALGPQHAAVVTPPSLALGHLAATLGPAALARAAWLTASPPTAPIAASMSTTARSVSGSPLTPAAGAAAPATAFVLPQAALVALGMSAADGSDISDQSDLADGRRMSVISSPAAHVQLHTPASGSPFSSLHSAFAQVDLGQMPLFDAAPMLPLAPQASHVQSSMGSDSLAHGILPDNSHAHAHAAPAAELAAASSSLDFSASSHTPTSESDSGSIYEPWSDADALSGRPNAGTRAATTGASTSAAVQSAPSSAKPSSPPAVTRDAAGNRTYLCKVDGCNRSFTRKYNLDAHLRSHAGEKPEVCKECGRSFNRRHDLNRHISSVHNKTNKYGPCERCHARFPRQDAFKRHLETCGRAE</sequence>
<organism evidence="7 8">
    <name type="scientific">Polyrhizophydium stewartii</name>
    <dbReference type="NCBI Taxonomy" id="2732419"/>
    <lineage>
        <taxon>Eukaryota</taxon>
        <taxon>Fungi</taxon>
        <taxon>Fungi incertae sedis</taxon>
        <taxon>Chytridiomycota</taxon>
        <taxon>Chytridiomycota incertae sedis</taxon>
        <taxon>Chytridiomycetes</taxon>
        <taxon>Rhizophydiales</taxon>
        <taxon>Rhizophydiales incertae sedis</taxon>
        <taxon>Polyrhizophydium</taxon>
    </lineage>
</organism>
<evidence type="ECO:0000259" key="6">
    <source>
        <dbReference type="PROSITE" id="PS50157"/>
    </source>
</evidence>
<name>A0ABR4MUY7_9FUNG</name>
<keyword evidence="1" id="KW-0479">Metal-binding</keyword>
<dbReference type="PANTHER" id="PTHR23235">
    <property type="entry name" value="KRUEPPEL-LIKE TRANSCRIPTION FACTOR"/>
    <property type="match status" value="1"/>
</dbReference>
<evidence type="ECO:0000313" key="8">
    <source>
        <dbReference type="Proteomes" id="UP001527925"/>
    </source>
</evidence>
<dbReference type="Proteomes" id="UP001527925">
    <property type="component" value="Unassembled WGS sequence"/>
</dbReference>
<gene>
    <name evidence="7" type="ORF">HK105_209460</name>
</gene>
<dbReference type="InterPro" id="IPR036236">
    <property type="entry name" value="Znf_C2H2_sf"/>
</dbReference>
<evidence type="ECO:0000256" key="5">
    <source>
        <dbReference type="SAM" id="MobiDB-lite"/>
    </source>
</evidence>
<dbReference type="PANTHER" id="PTHR23235:SF120">
    <property type="entry name" value="KRUPPEL-LIKE FACTOR 15"/>
    <property type="match status" value="1"/>
</dbReference>
<evidence type="ECO:0000256" key="2">
    <source>
        <dbReference type="ARBA" id="ARBA00022771"/>
    </source>
</evidence>
<evidence type="ECO:0000256" key="3">
    <source>
        <dbReference type="ARBA" id="ARBA00022833"/>
    </source>
</evidence>
<protein>
    <recommendedName>
        <fullName evidence="6">C2H2-type domain-containing protein</fullName>
    </recommendedName>
</protein>
<keyword evidence="8" id="KW-1185">Reference proteome</keyword>
<dbReference type="SMART" id="SM00355">
    <property type="entry name" value="ZnF_C2H2"/>
    <property type="match status" value="3"/>
</dbReference>
<feature type="region of interest" description="Disordered" evidence="5">
    <location>
        <begin position="394"/>
        <end position="459"/>
    </location>
</feature>
<dbReference type="Pfam" id="PF00096">
    <property type="entry name" value="zf-C2H2"/>
    <property type="match status" value="2"/>
</dbReference>
<dbReference type="SUPFAM" id="SSF57667">
    <property type="entry name" value="beta-beta-alpha zinc fingers"/>
    <property type="match status" value="1"/>
</dbReference>
<feature type="domain" description="C2H2-type" evidence="6">
    <location>
        <begin position="496"/>
        <end position="524"/>
    </location>
</feature>
<dbReference type="PROSITE" id="PS00028">
    <property type="entry name" value="ZINC_FINGER_C2H2_1"/>
    <property type="match status" value="2"/>
</dbReference>
<proteinExistence type="predicted"/>
<dbReference type="Gene3D" id="3.30.160.60">
    <property type="entry name" value="Classic Zinc Finger"/>
    <property type="match status" value="2"/>
</dbReference>
<keyword evidence="2 4" id="KW-0863">Zinc-finger</keyword>
<feature type="domain" description="C2H2-type" evidence="6">
    <location>
        <begin position="466"/>
        <end position="495"/>
    </location>
</feature>
<accession>A0ABR4MUY7</accession>
<dbReference type="EMBL" id="JADGIZ020000188">
    <property type="protein sequence ID" value="KAL2911087.1"/>
    <property type="molecule type" value="Genomic_DNA"/>
</dbReference>
<keyword evidence="3" id="KW-0862">Zinc</keyword>
<evidence type="ECO:0000256" key="1">
    <source>
        <dbReference type="ARBA" id="ARBA00022723"/>
    </source>
</evidence>
<comment type="caution">
    <text evidence="7">The sequence shown here is derived from an EMBL/GenBank/DDBJ whole genome shotgun (WGS) entry which is preliminary data.</text>
</comment>